<dbReference type="Gene3D" id="3.40.50.850">
    <property type="entry name" value="Isochorismatase-like"/>
    <property type="match status" value="1"/>
</dbReference>
<feature type="domain" description="Isochorismatase-like" evidence="2">
    <location>
        <begin position="14"/>
        <end position="192"/>
    </location>
</feature>
<dbReference type="AlphaFoldDB" id="A0A4R2J938"/>
<evidence type="ECO:0000313" key="4">
    <source>
        <dbReference type="Proteomes" id="UP000295680"/>
    </source>
</evidence>
<accession>A0A4R2J938</accession>
<dbReference type="EMBL" id="SLWS01000007">
    <property type="protein sequence ID" value="TCO55831.1"/>
    <property type="molecule type" value="Genomic_DNA"/>
</dbReference>
<dbReference type="GO" id="GO:0016787">
    <property type="term" value="F:hydrolase activity"/>
    <property type="evidence" value="ECO:0007669"/>
    <property type="project" value="UniProtKB-KW"/>
</dbReference>
<sequence>MVPTEQIMIDPARTALLLMDFQQGIVDMMPAAEDAVAHAAKAAGVARAAGIHIGHVRVAFRPGHPEVSARNKGFAPVAAAGLMAEGDSTTLFHPQVVPAGTMLDAEFVVTKTRVNAFSGTDLDQILRAADVDTLVLAGLATSGVVLSTLRDAADRDYRVLVLADATADPDPEVHRVLLAKVFPTQAEVLDTATFVSAVAAGMG</sequence>
<evidence type="ECO:0000256" key="1">
    <source>
        <dbReference type="ARBA" id="ARBA00022801"/>
    </source>
</evidence>
<dbReference type="Pfam" id="PF00857">
    <property type="entry name" value="Isochorismatase"/>
    <property type="match status" value="1"/>
</dbReference>
<dbReference type="SUPFAM" id="SSF52499">
    <property type="entry name" value="Isochorismatase-like hydrolases"/>
    <property type="match status" value="1"/>
</dbReference>
<protein>
    <submittedName>
        <fullName evidence="3">Nicotinamidase-related amidase</fullName>
    </submittedName>
</protein>
<dbReference type="CDD" id="cd00431">
    <property type="entry name" value="cysteine_hydrolases"/>
    <property type="match status" value="1"/>
</dbReference>
<dbReference type="InterPro" id="IPR000868">
    <property type="entry name" value="Isochorismatase-like_dom"/>
</dbReference>
<comment type="caution">
    <text evidence="3">The sequence shown here is derived from an EMBL/GenBank/DDBJ whole genome shotgun (WGS) entry which is preliminary data.</text>
</comment>
<keyword evidence="4" id="KW-1185">Reference proteome</keyword>
<dbReference type="Proteomes" id="UP000295680">
    <property type="component" value="Unassembled WGS sequence"/>
</dbReference>
<evidence type="ECO:0000259" key="2">
    <source>
        <dbReference type="Pfam" id="PF00857"/>
    </source>
</evidence>
<organism evidence="3 4">
    <name type="scientific">Actinocrispum wychmicini</name>
    <dbReference type="NCBI Taxonomy" id="1213861"/>
    <lineage>
        <taxon>Bacteria</taxon>
        <taxon>Bacillati</taxon>
        <taxon>Actinomycetota</taxon>
        <taxon>Actinomycetes</taxon>
        <taxon>Pseudonocardiales</taxon>
        <taxon>Pseudonocardiaceae</taxon>
        <taxon>Actinocrispum</taxon>
    </lineage>
</organism>
<dbReference type="PANTHER" id="PTHR43540">
    <property type="entry name" value="PEROXYUREIDOACRYLATE/UREIDOACRYLATE AMIDOHYDROLASE-RELATED"/>
    <property type="match status" value="1"/>
</dbReference>
<dbReference type="RefSeq" id="WP_243727205.1">
    <property type="nucleotide sequence ID" value="NZ_SLWS01000007.1"/>
</dbReference>
<gene>
    <name evidence="3" type="ORF">EV192_107254</name>
</gene>
<reference evidence="3 4" key="1">
    <citation type="submission" date="2019-03" db="EMBL/GenBank/DDBJ databases">
        <title>Genomic Encyclopedia of Type Strains, Phase IV (KMG-IV): sequencing the most valuable type-strain genomes for metagenomic binning, comparative biology and taxonomic classification.</title>
        <authorList>
            <person name="Goeker M."/>
        </authorList>
    </citation>
    <scope>NUCLEOTIDE SEQUENCE [LARGE SCALE GENOMIC DNA]</scope>
    <source>
        <strain evidence="3 4">DSM 45934</strain>
    </source>
</reference>
<evidence type="ECO:0000313" key="3">
    <source>
        <dbReference type="EMBL" id="TCO55831.1"/>
    </source>
</evidence>
<dbReference type="InterPro" id="IPR050272">
    <property type="entry name" value="Isochorismatase-like_hydrls"/>
</dbReference>
<dbReference type="InterPro" id="IPR036380">
    <property type="entry name" value="Isochorismatase-like_sf"/>
</dbReference>
<dbReference type="PANTHER" id="PTHR43540:SF7">
    <property type="entry name" value="ISOCHORISMATASE FAMILY PROTEIN YECD"/>
    <property type="match status" value="1"/>
</dbReference>
<keyword evidence="1" id="KW-0378">Hydrolase</keyword>
<name>A0A4R2J938_9PSEU</name>
<proteinExistence type="predicted"/>